<proteinExistence type="predicted"/>
<dbReference type="EMBL" id="JBEHCU010008352">
    <property type="protein sequence ID" value="KAL1384606.1"/>
    <property type="molecule type" value="Genomic_DNA"/>
</dbReference>
<gene>
    <name evidence="1" type="ORF">pipiens_003334</name>
</gene>
<reference evidence="1 2" key="1">
    <citation type="submission" date="2024-05" db="EMBL/GenBank/DDBJ databases">
        <title>Culex pipiens pipiens assembly and annotation.</title>
        <authorList>
            <person name="Alout H."/>
            <person name="Durand T."/>
        </authorList>
    </citation>
    <scope>NUCLEOTIDE SEQUENCE [LARGE SCALE GENOMIC DNA]</scope>
    <source>
        <strain evidence="1">HA-2024</strain>
        <tissue evidence="1">Whole body</tissue>
    </source>
</reference>
<accession>A0ABD1D155</accession>
<organism evidence="1 2">
    <name type="scientific">Culex pipiens pipiens</name>
    <name type="common">Northern house mosquito</name>
    <dbReference type="NCBI Taxonomy" id="38569"/>
    <lineage>
        <taxon>Eukaryota</taxon>
        <taxon>Metazoa</taxon>
        <taxon>Ecdysozoa</taxon>
        <taxon>Arthropoda</taxon>
        <taxon>Hexapoda</taxon>
        <taxon>Insecta</taxon>
        <taxon>Pterygota</taxon>
        <taxon>Neoptera</taxon>
        <taxon>Endopterygota</taxon>
        <taxon>Diptera</taxon>
        <taxon>Nematocera</taxon>
        <taxon>Culicoidea</taxon>
        <taxon>Culicidae</taxon>
        <taxon>Culicinae</taxon>
        <taxon>Culicini</taxon>
        <taxon>Culex</taxon>
        <taxon>Culex</taxon>
    </lineage>
</organism>
<protein>
    <submittedName>
        <fullName evidence="1">Uncharacterized protein</fullName>
    </submittedName>
</protein>
<dbReference type="AlphaFoldDB" id="A0ABD1D155"/>
<keyword evidence="2" id="KW-1185">Reference proteome</keyword>
<name>A0ABD1D155_CULPP</name>
<dbReference type="Proteomes" id="UP001562425">
    <property type="component" value="Unassembled WGS sequence"/>
</dbReference>
<evidence type="ECO:0000313" key="1">
    <source>
        <dbReference type="EMBL" id="KAL1384606.1"/>
    </source>
</evidence>
<sequence>MDLLRSRGYDRDRANAHELAQHQYSRRNFGVFLTTSNQLTRQLTPLDGSTAEDRLTDLPVGDRRDIPRHANCAAKFWANDTRPTSREAISVKLQ</sequence>
<evidence type="ECO:0000313" key="2">
    <source>
        <dbReference type="Proteomes" id="UP001562425"/>
    </source>
</evidence>
<comment type="caution">
    <text evidence="1">The sequence shown here is derived from an EMBL/GenBank/DDBJ whole genome shotgun (WGS) entry which is preliminary data.</text>
</comment>